<feature type="region of interest" description="Disordered" evidence="1">
    <location>
        <begin position="214"/>
        <end position="243"/>
    </location>
</feature>
<sequence length="346" mass="39005">MKSKHLLQSEYHAKNGPRIAEFNSPMEDELDNYDTETISVILPDEALMFFLHTVGVLTSKKDSTPAIIMPSNVKSQERIHFLEEKGSFLCVWDESTSSYAIGHVPNGGYSLASIESAESGTKVQFLRPQSEEVIALTSRDLVGRIDGPVIAKPSNYKNQIVPLNVSSISQSGVSFKDLANIVNAIYCILPHPHQEFPWENRTCMCQQRTLQQMENSKSNENDNKVNNEKTEPSNLKISAPRLNYWPQLQDRSEKTKLNVIDCDDDDDNKEGDSIESVKSPEYTSRNCSEELVPDSKVTLEKDEDLFEENLEEEDRTSDHEDYSKSSPESDSEANSSQTSDYSEVFS</sequence>
<dbReference type="WBParaSite" id="HNAJ_0001368901-mRNA-1">
    <property type="protein sequence ID" value="HNAJ_0001368901-mRNA-1"/>
    <property type="gene ID" value="HNAJ_0001368901"/>
</dbReference>
<feature type="compositionally biased region" description="Basic and acidic residues" evidence="1">
    <location>
        <begin position="217"/>
        <end position="231"/>
    </location>
</feature>
<dbReference type="OrthoDB" id="10542811at2759"/>
<dbReference type="AlphaFoldDB" id="A0A0R3U0P0"/>
<protein>
    <submittedName>
        <fullName evidence="4">NPL domain-containing protein</fullName>
    </submittedName>
</protein>
<organism evidence="4">
    <name type="scientific">Rodentolepis nana</name>
    <name type="common">Dwarf tapeworm</name>
    <name type="synonym">Hymenolepis nana</name>
    <dbReference type="NCBI Taxonomy" id="102285"/>
    <lineage>
        <taxon>Eukaryota</taxon>
        <taxon>Metazoa</taxon>
        <taxon>Spiralia</taxon>
        <taxon>Lophotrochozoa</taxon>
        <taxon>Platyhelminthes</taxon>
        <taxon>Cestoda</taxon>
        <taxon>Eucestoda</taxon>
        <taxon>Cyclophyllidea</taxon>
        <taxon>Hymenolepididae</taxon>
        <taxon>Rodentolepis</taxon>
    </lineage>
</organism>
<dbReference type="EMBL" id="UZAE01015814">
    <property type="protein sequence ID" value="VDO16644.1"/>
    <property type="molecule type" value="Genomic_DNA"/>
</dbReference>
<feature type="compositionally biased region" description="Acidic residues" evidence="1">
    <location>
        <begin position="301"/>
        <end position="315"/>
    </location>
</feature>
<proteinExistence type="predicted"/>
<feature type="compositionally biased region" description="Polar residues" evidence="1">
    <location>
        <begin position="337"/>
        <end position="346"/>
    </location>
</feature>
<feature type="region of interest" description="Disordered" evidence="1">
    <location>
        <begin position="256"/>
        <end position="346"/>
    </location>
</feature>
<reference evidence="4" key="1">
    <citation type="submission" date="2017-02" db="UniProtKB">
        <authorList>
            <consortium name="WormBaseParasite"/>
        </authorList>
    </citation>
    <scope>IDENTIFICATION</scope>
</reference>
<evidence type="ECO:0000256" key="1">
    <source>
        <dbReference type="SAM" id="MobiDB-lite"/>
    </source>
</evidence>
<evidence type="ECO:0000313" key="2">
    <source>
        <dbReference type="EMBL" id="VDO16644.1"/>
    </source>
</evidence>
<dbReference type="Proteomes" id="UP000278807">
    <property type="component" value="Unassembled WGS sequence"/>
</dbReference>
<gene>
    <name evidence="2" type="ORF">HNAJ_LOCUS13663</name>
</gene>
<accession>A0A0R3U0P0</accession>
<reference evidence="2 3" key="2">
    <citation type="submission" date="2018-11" db="EMBL/GenBank/DDBJ databases">
        <authorList>
            <consortium name="Pathogen Informatics"/>
        </authorList>
    </citation>
    <scope>NUCLEOTIDE SEQUENCE [LARGE SCALE GENOMIC DNA]</scope>
</reference>
<name>A0A0R3U0P0_RODNA</name>
<evidence type="ECO:0000313" key="3">
    <source>
        <dbReference type="Proteomes" id="UP000278807"/>
    </source>
</evidence>
<feature type="compositionally biased region" description="Low complexity" evidence="1">
    <location>
        <begin position="324"/>
        <end position="336"/>
    </location>
</feature>
<evidence type="ECO:0000313" key="4">
    <source>
        <dbReference type="WBParaSite" id="HNAJ_0001368901-mRNA-1"/>
    </source>
</evidence>
<keyword evidence="3" id="KW-1185">Reference proteome</keyword>